<dbReference type="PANTHER" id="PTHR48111">
    <property type="entry name" value="REGULATOR OF RPOS"/>
    <property type="match status" value="1"/>
</dbReference>
<evidence type="ECO:0000256" key="1">
    <source>
        <dbReference type="ARBA" id="ARBA00022553"/>
    </source>
</evidence>
<dbReference type="SMART" id="SM00862">
    <property type="entry name" value="Trans_reg_C"/>
    <property type="match status" value="1"/>
</dbReference>
<dbReference type="InterPro" id="IPR001867">
    <property type="entry name" value="OmpR/PhoB-type_DNA-bd"/>
</dbReference>
<gene>
    <name evidence="10" type="primary">phoB_2</name>
    <name evidence="10" type="ORF">CVS47_03278</name>
</gene>
<evidence type="ECO:0000256" key="7">
    <source>
        <dbReference type="PROSITE-ProRule" id="PRU01091"/>
    </source>
</evidence>
<evidence type="ECO:0000256" key="6">
    <source>
        <dbReference type="PROSITE-ProRule" id="PRU00169"/>
    </source>
</evidence>
<dbReference type="GO" id="GO:0006355">
    <property type="term" value="P:regulation of DNA-templated transcription"/>
    <property type="evidence" value="ECO:0007669"/>
    <property type="project" value="InterPro"/>
</dbReference>
<dbReference type="Gene3D" id="6.10.250.690">
    <property type="match status" value="1"/>
</dbReference>
<dbReference type="InterPro" id="IPR001789">
    <property type="entry name" value="Sig_transdc_resp-reg_receiver"/>
</dbReference>
<dbReference type="Pfam" id="PF00072">
    <property type="entry name" value="Response_reg"/>
    <property type="match status" value="1"/>
</dbReference>
<feature type="domain" description="Response regulatory" evidence="8">
    <location>
        <begin position="6"/>
        <end position="119"/>
    </location>
</feature>
<keyword evidence="5" id="KW-0804">Transcription</keyword>
<evidence type="ECO:0000256" key="5">
    <source>
        <dbReference type="ARBA" id="ARBA00023163"/>
    </source>
</evidence>
<dbReference type="SUPFAM" id="SSF52172">
    <property type="entry name" value="CheY-like"/>
    <property type="match status" value="1"/>
</dbReference>
<dbReference type="CDD" id="cd00383">
    <property type="entry name" value="trans_reg_C"/>
    <property type="match status" value="1"/>
</dbReference>
<keyword evidence="4 7" id="KW-0238">DNA-binding</keyword>
<feature type="DNA-binding region" description="OmpR/PhoB-type" evidence="7">
    <location>
        <begin position="126"/>
        <end position="222"/>
    </location>
</feature>
<dbReference type="OrthoDB" id="5177151at2"/>
<reference evidence="10 11" key="1">
    <citation type="submission" date="2018-08" db="EMBL/GenBank/DDBJ databases">
        <title>Microbacterium lemovicicum sp. nov., a bacterium isolated from a natural uranium-rich soil.</title>
        <authorList>
            <person name="ORTET P."/>
        </authorList>
    </citation>
    <scope>NUCLEOTIDE SEQUENCE [LARGE SCALE GENOMIC DNA]</scope>
    <source>
        <strain evidence="10 11">Viu22</strain>
    </source>
</reference>
<dbReference type="InterPro" id="IPR036388">
    <property type="entry name" value="WH-like_DNA-bd_sf"/>
</dbReference>
<name>A0A3Q9J1B8_9MICO</name>
<dbReference type="GO" id="GO:0000976">
    <property type="term" value="F:transcription cis-regulatory region binding"/>
    <property type="evidence" value="ECO:0007669"/>
    <property type="project" value="TreeGrafter"/>
</dbReference>
<feature type="domain" description="OmpR/PhoB-type" evidence="9">
    <location>
        <begin position="126"/>
        <end position="222"/>
    </location>
</feature>
<evidence type="ECO:0000313" key="10">
    <source>
        <dbReference type="EMBL" id="AZS38619.1"/>
    </source>
</evidence>
<dbReference type="SUPFAM" id="SSF46894">
    <property type="entry name" value="C-terminal effector domain of the bipartite response regulators"/>
    <property type="match status" value="1"/>
</dbReference>
<keyword evidence="2" id="KW-0902">Two-component regulatory system</keyword>
<dbReference type="InterPro" id="IPR039420">
    <property type="entry name" value="WalR-like"/>
</dbReference>
<dbReference type="SMART" id="SM00448">
    <property type="entry name" value="REC"/>
    <property type="match status" value="1"/>
</dbReference>
<dbReference type="GO" id="GO:0000156">
    <property type="term" value="F:phosphorelay response regulator activity"/>
    <property type="evidence" value="ECO:0007669"/>
    <property type="project" value="TreeGrafter"/>
</dbReference>
<dbReference type="Proteomes" id="UP000276888">
    <property type="component" value="Chromosome"/>
</dbReference>
<dbReference type="EMBL" id="CP031423">
    <property type="protein sequence ID" value="AZS38619.1"/>
    <property type="molecule type" value="Genomic_DNA"/>
</dbReference>
<feature type="modified residue" description="4-aspartylphosphate" evidence="6">
    <location>
        <position position="55"/>
    </location>
</feature>
<dbReference type="KEGG" id="mlv:CVS47_03278"/>
<dbReference type="PROSITE" id="PS50110">
    <property type="entry name" value="RESPONSE_REGULATORY"/>
    <property type="match status" value="1"/>
</dbReference>
<evidence type="ECO:0000256" key="2">
    <source>
        <dbReference type="ARBA" id="ARBA00023012"/>
    </source>
</evidence>
<keyword evidence="3" id="KW-0805">Transcription regulation</keyword>
<dbReference type="GO" id="GO:0005829">
    <property type="term" value="C:cytosol"/>
    <property type="evidence" value="ECO:0007669"/>
    <property type="project" value="TreeGrafter"/>
</dbReference>
<protein>
    <submittedName>
        <fullName evidence="10">Phosphate regulon transcriptional regulatory protein PhoB</fullName>
    </submittedName>
</protein>
<evidence type="ECO:0000256" key="4">
    <source>
        <dbReference type="ARBA" id="ARBA00023125"/>
    </source>
</evidence>
<dbReference type="RefSeq" id="WP_127097024.1">
    <property type="nucleotide sequence ID" value="NZ_CP031423.1"/>
</dbReference>
<accession>A0A3Q9J1B8</accession>
<dbReference type="Gene3D" id="3.40.50.2300">
    <property type="match status" value="1"/>
</dbReference>
<organism evidence="10 11">
    <name type="scientific">Microbacterium lemovicicum</name>
    <dbReference type="NCBI Taxonomy" id="1072463"/>
    <lineage>
        <taxon>Bacteria</taxon>
        <taxon>Bacillati</taxon>
        <taxon>Actinomycetota</taxon>
        <taxon>Actinomycetes</taxon>
        <taxon>Micrococcales</taxon>
        <taxon>Microbacteriaceae</taxon>
        <taxon>Microbacterium</taxon>
    </lineage>
</organism>
<dbReference type="InterPro" id="IPR016032">
    <property type="entry name" value="Sig_transdc_resp-reg_C-effctor"/>
</dbReference>
<dbReference type="InterPro" id="IPR011006">
    <property type="entry name" value="CheY-like_superfamily"/>
</dbReference>
<dbReference type="GO" id="GO:0032993">
    <property type="term" value="C:protein-DNA complex"/>
    <property type="evidence" value="ECO:0007669"/>
    <property type="project" value="TreeGrafter"/>
</dbReference>
<dbReference type="PANTHER" id="PTHR48111:SF1">
    <property type="entry name" value="TWO-COMPONENT RESPONSE REGULATOR ORR33"/>
    <property type="match status" value="1"/>
</dbReference>
<evidence type="ECO:0000313" key="11">
    <source>
        <dbReference type="Proteomes" id="UP000276888"/>
    </source>
</evidence>
<evidence type="ECO:0000259" key="9">
    <source>
        <dbReference type="PROSITE" id="PS51755"/>
    </source>
</evidence>
<dbReference type="CDD" id="cd17574">
    <property type="entry name" value="REC_OmpR"/>
    <property type="match status" value="1"/>
</dbReference>
<dbReference type="AlphaFoldDB" id="A0A3Q9J1B8"/>
<dbReference type="Gene3D" id="1.10.10.10">
    <property type="entry name" value="Winged helix-like DNA-binding domain superfamily/Winged helix DNA-binding domain"/>
    <property type="match status" value="1"/>
</dbReference>
<evidence type="ECO:0000259" key="8">
    <source>
        <dbReference type="PROSITE" id="PS50110"/>
    </source>
</evidence>
<keyword evidence="11" id="KW-1185">Reference proteome</keyword>
<proteinExistence type="predicted"/>
<sequence length="224" mass="24460">MPPPARVLVLDDDETIRTSVVAALRADGFVAEGAPDGTTLRERLISFSPDLVMLDWMMPGPSGIQLVSTVRSASDAGVMMLTARDEVDDRLRGFGEGIDDYVSKPFSLAELVARATAVLRRRGRIPEVLQIGDLVVDADAATARRADVALPLTATEFRLLAFLAASRGRTLSKTQILTQVWGFDDYDPNLVEVHMSSLRRKMETHGPRLIHTVRGMGYRLTAAA</sequence>
<dbReference type="Pfam" id="PF00486">
    <property type="entry name" value="Trans_reg_C"/>
    <property type="match status" value="1"/>
</dbReference>
<dbReference type="PROSITE" id="PS51755">
    <property type="entry name" value="OMPR_PHOB"/>
    <property type="match status" value="1"/>
</dbReference>
<evidence type="ECO:0000256" key="3">
    <source>
        <dbReference type="ARBA" id="ARBA00023015"/>
    </source>
</evidence>
<keyword evidence="1 6" id="KW-0597">Phosphoprotein</keyword>